<protein>
    <submittedName>
        <fullName evidence="3">Cholinesterase</fullName>
    </submittedName>
</protein>
<evidence type="ECO:0000259" key="2">
    <source>
        <dbReference type="Pfam" id="PF00135"/>
    </source>
</evidence>
<evidence type="ECO:0000313" key="3">
    <source>
        <dbReference type="EMBL" id="KAE8391874.1"/>
    </source>
</evidence>
<dbReference type="EMBL" id="ML735242">
    <property type="protein sequence ID" value="KAE8391874.1"/>
    <property type="molecule type" value="Genomic_DNA"/>
</dbReference>
<dbReference type="AlphaFoldDB" id="A0A5N7CCN5"/>
<dbReference type="OrthoDB" id="408631at2759"/>
<gene>
    <name evidence="3" type="ORF">BDV23DRAFT_182232</name>
</gene>
<dbReference type="Gene3D" id="3.40.50.1820">
    <property type="entry name" value="alpha/beta hydrolase"/>
    <property type="match status" value="1"/>
</dbReference>
<dbReference type="InterPro" id="IPR029058">
    <property type="entry name" value="AB_hydrolase_fold"/>
</dbReference>
<evidence type="ECO:0000256" key="1">
    <source>
        <dbReference type="SAM" id="SignalP"/>
    </source>
</evidence>
<reference evidence="3" key="1">
    <citation type="submission" date="2019-04" db="EMBL/GenBank/DDBJ databases">
        <title>Friends and foes A comparative genomics studyof 23 Aspergillus species from section Flavi.</title>
        <authorList>
            <consortium name="DOE Joint Genome Institute"/>
            <person name="Kjaerbolling I."/>
            <person name="Vesth T."/>
            <person name="Frisvad J.C."/>
            <person name="Nybo J.L."/>
            <person name="Theobald S."/>
            <person name="Kildgaard S."/>
            <person name="Isbrandt T."/>
            <person name="Kuo A."/>
            <person name="Sato A."/>
            <person name="Lyhne E.K."/>
            <person name="Kogle M.E."/>
            <person name="Wiebenga A."/>
            <person name="Kun R.S."/>
            <person name="Lubbers R.J."/>
            <person name="Makela M.R."/>
            <person name="Barry K."/>
            <person name="Chovatia M."/>
            <person name="Clum A."/>
            <person name="Daum C."/>
            <person name="Haridas S."/>
            <person name="He G."/>
            <person name="LaButti K."/>
            <person name="Lipzen A."/>
            <person name="Mondo S."/>
            <person name="Riley R."/>
            <person name="Salamov A."/>
            <person name="Simmons B.A."/>
            <person name="Magnuson J.K."/>
            <person name="Henrissat B."/>
            <person name="Mortensen U.H."/>
            <person name="Larsen T.O."/>
            <person name="Devries R.P."/>
            <person name="Grigoriev I.V."/>
            <person name="Machida M."/>
            <person name="Baker S.E."/>
            <person name="Andersen M.R."/>
        </authorList>
    </citation>
    <scope>NUCLEOTIDE SEQUENCE [LARGE SCALE GENOMIC DNA]</scope>
    <source>
        <strain evidence="3">IBT 14317</strain>
    </source>
</reference>
<feature type="domain" description="Carboxylesterase type B" evidence="2">
    <location>
        <begin position="28"/>
        <end position="364"/>
    </location>
</feature>
<dbReference type="Proteomes" id="UP000326877">
    <property type="component" value="Unassembled WGS sequence"/>
</dbReference>
<dbReference type="Pfam" id="PF00135">
    <property type="entry name" value="COesterase"/>
    <property type="match status" value="2"/>
</dbReference>
<dbReference type="InterPro" id="IPR050309">
    <property type="entry name" value="Type-B_Carboxylest/Lipase"/>
</dbReference>
<sequence>MAFNILFCICWLQLSWLTVAAFNIGGPVNTTTGIIRGKPSPLRSSVSMYLGIKYAKAPKGALRFAAPVPVHRSPGVSNTTSFSPQVPRINDCPCNRVPANKAHMLGPVGEKIAKSLSQENHFLDEDCLALNIWTKPQQGERKKAVIFYIHGGAFWLGSGSITATDGSVLADENDVVVVSFNYRLSIFGFSGAPGQPWNVGLMDQRLALEWTKANIAGFGGDPSRITVIGQSVGGISADMLAFSYPRDPIAHAFIAMSGVASSYFSAAMQGKYPQKTWYQVSADLGCGGREAGEATVSCMRSKSQDALLNAIKPLGIQSPIVPFWPVPDGNLVPKNYETDGNAGRFARVPFLAGSAEWEMGLFFVIPLMYMNLTEDQVAALPVGLIRPLDDLITLIAFTCPTAESIGFRRKYQLPVWRYRNYGGDYNNTKLGPAGSCWHASDVFVLFGTASFVTGVEDSEFEAKAAAYMRDAWTTFAKDPYNGLNTRLHWPQYDPLTKSMIQLSYKQQTEASYTFNWKVDAFCPVIAVFKDIYLVILRILSFLIKSQNAPGLMDNLTDILYHSLSNEEALKTALESLQSIAHSL</sequence>
<proteinExistence type="predicted"/>
<keyword evidence="1" id="KW-0732">Signal</keyword>
<dbReference type="InterPro" id="IPR002018">
    <property type="entry name" value="CarbesteraseB"/>
</dbReference>
<organism evidence="3">
    <name type="scientific">Petromyces alliaceus</name>
    <name type="common">Aspergillus alliaceus</name>
    <dbReference type="NCBI Taxonomy" id="209559"/>
    <lineage>
        <taxon>Eukaryota</taxon>
        <taxon>Fungi</taxon>
        <taxon>Dikarya</taxon>
        <taxon>Ascomycota</taxon>
        <taxon>Pezizomycotina</taxon>
        <taxon>Eurotiomycetes</taxon>
        <taxon>Eurotiomycetidae</taxon>
        <taxon>Eurotiales</taxon>
        <taxon>Aspergillaceae</taxon>
        <taxon>Aspergillus</taxon>
        <taxon>Aspergillus subgen. Circumdati</taxon>
    </lineage>
</organism>
<feature type="chain" id="PRO_5024944413" evidence="1">
    <location>
        <begin position="22"/>
        <end position="583"/>
    </location>
</feature>
<feature type="domain" description="Carboxylesterase type B" evidence="2">
    <location>
        <begin position="385"/>
        <end position="509"/>
    </location>
</feature>
<dbReference type="SUPFAM" id="SSF53474">
    <property type="entry name" value="alpha/beta-Hydrolases"/>
    <property type="match status" value="1"/>
</dbReference>
<accession>A0A5N7CCN5</accession>
<name>A0A5N7CCN5_PETAA</name>
<dbReference type="PANTHER" id="PTHR11559">
    <property type="entry name" value="CARBOXYLESTERASE"/>
    <property type="match status" value="1"/>
</dbReference>
<feature type="signal peptide" evidence="1">
    <location>
        <begin position="1"/>
        <end position="21"/>
    </location>
</feature>